<evidence type="ECO:0000256" key="24">
    <source>
        <dbReference type="ARBA" id="ARBA00035726"/>
    </source>
</evidence>
<dbReference type="InterPro" id="IPR012340">
    <property type="entry name" value="NA-bd_OB-fold"/>
</dbReference>
<dbReference type="InterPro" id="IPR029398">
    <property type="entry name" value="PolB_thumb"/>
</dbReference>
<dbReference type="InterPro" id="IPR003583">
    <property type="entry name" value="Hlx-hairpin-Hlx_DNA-bd_motif"/>
</dbReference>
<evidence type="ECO:0000256" key="7">
    <source>
        <dbReference type="ARBA" id="ARBA00016513"/>
    </source>
</evidence>
<sequence length="1143" mass="127238">MKRTIRKYNKKSLKRAFNKKTIKLRHKNYRGGMDKKIKKVIKKPKGKLVFKLVEEFEDKASEALDLAKTISAPFGVLSPLPLEVPGKKDAKKIDKNKNPLTDLKVDQEEIHKMEQPIVRLNEQFIDLMEKLSGIMLKQGEPFRARAYQKAQETIMQYNGDITSPAQLKGKPGIGDTIMEKLNEYVKTGTLRILEREKANPINIIGEVYGIGPKKAKELVDSGITTIEQLREKQDQVLNDTQKVGLKYYEDILKRIPREEIDQYDKIFKDVFAKVTGLGSDAKFEIVGSYRRGAKSSGDIDMIITSKTGEVFRKFVDELIKQKIILEVLSRGDTKCLVIARLPGADAARRVDFLYTSPKEYPFSVLYFTGSKIFNTVMRGRALALGFSLNEHGMSKMQPKIKGEKAVKGEFVPNEFKTEDDIFDFLGMVYKEPVERVDGRALVLKEDIGKVAVEPEAVFVAEVPKKNAKTVKKALLQDEAVAEKKPKTLKKGLKNFVLEDEGIAAAQENFVAVELVKQFKKNGIHVLESLGEPELSSMIEEANKAYHFNKTPLMTDNEYDILKEYLEQKFPTSAILQEVGAPIIEKNKVNLPYEMASMDKIKPDTGALASWKSRFVGPYVLSCKLDGVSGLYVADGKGGSKLYTRGNGKVGQDVSHLIPYLRFPRVNGVLAVRGEFIIPKKVFLDKYASKFANPRNLVAGIVNRQTLDEKVKDLHFVAYEVISPELKPSEQIKLLMDKGFETVLNKTVMPKDLSNDLLSEVLVKWRADYLYEIDGVIVTDDKVYPRKTGNPTHSFAFKMVLSDQIAEVKVVDVLWNPSKDGYLKPRVQIEPVQLGGVKIEFATGFNGAFIEQNKIGVGALIQIIRSGDVIPHIRSVTTPAEQAKMPSVPYKWNDTHVDIMLEDAGSDTTVREKNITGFFRGIGVDGLSSGNIVRIIATGFDTVPKVIRMTKADFLKVEGFKEKLATKIYEGIQNKLSDASIITLMSASNIFGRGFSDKRVELILESYPNVLTSGESPAEKVKKIAAIKGMASKTAEAFVDKIPDFIKFIEECGLQSKLTGAPVVAVVTNTGHPLYKKSVVMTGIRDAKVAEALKTVGANLGSSVSKNTVVVIAKSADEDTGKALEARKLGIPIMTPSEFLAKYF</sequence>
<evidence type="ECO:0000256" key="1">
    <source>
        <dbReference type="ARBA" id="ARBA00001936"/>
    </source>
</evidence>
<keyword evidence="19" id="KW-0915">Sodium</keyword>
<evidence type="ECO:0000256" key="5">
    <source>
        <dbReference type="ARBA" id="ARBA00012720"/>
    </source>
</evidence>
<keyword evidence="14" id="KW-0235">DNA replication</keyword>
<dbReference type="SUPFAM" id="SSF50249">
    <property type="entry name" value="Nucleic acid-binding proteins"/>
    <property type="match status" value="1"/>
</dbReference>
<dbReference type="Gene3D" id="1.10.150.110">
    <property type="entry name" value="DNA polymerase beta, N-terminal domain-like"/>
    <property type="match status" value="1"/>
</dbReference>
<keyword evidence="12" id="KW-0808">Transferase</keyword>
<dbReference type="EC" id="6.5.1.2" evidence="6"/>
<dbReference type="SMART" id="SM00532">
    <property type="entry name" value="LIGANc"/>
    <property type="match status" value="1"/>
</dbReference>
<dbReference type="Pfam" id="PF14716">
    <property type="entry name" value="HHH_8"/>
    <property type="match status" value="1"/>
</dbReference>
<evidence type="ECO:0000256" key="4">
    <source>
        <dbReference type="ARBA" id="ARBA00012417"/>
    </source>
</evidence>
<accession>A0A6C0HQM4</accession>
<evidence type="ECO:0000256" key="3">
    <source>
        <dbReference type="ARBA" id="ARBA00004496"/>
    </source>
</evidence>
<dbReference type="SUPFAM" id="SSF47794">
    <property type="entry name" value="Rad51 N-terminal domain-like"/>
    <property type="match status" value="1"/>
</dbReference>
<dbReference type="Pfam" id="PF14520">
    <property type="entry name" value="HHH_5"/>
    <property type="match status" value="1"/>
</dbReference>
<dbReference type="InterPro" id="IPR013840">
    <property type="entry name" value="DNAligase_N"/>
</dbReference>
<dbReference type="GO" id="GO:0140078">
    <property type="term" value="F:class I DNA-(apurinic or apyrimidinic site) endonuclease activity"/>
    <property type="evidence" value="ECO:0007669"/>
    <property type="project" value="UniProtKB-EC"/>
</dbReference>
<dbReference type="GO" id="GO:0003887">
    <property type="term" value="F:DNA-directed DNA polymerase activity"/>
    <property type="evidence" value="ECO:0007669"/>
    <property type="project" value="UniProtKB-KW"/>
</dbReference>
<comment type="catalytic activity">
    <reaction evidence="26">
        <text>a 5'-end 2'-deoxyribose-2'-deoxyribonucleotide-DNA = (2E,4S)-4-hydroxypenten-2-al-5-phosphate + a 5'-end 5'-phospho-2'-deoxyribonucleoside-DNA + H(+)</text>
        <dbReference type="Rhea" id="RHEA:76255"/>
        <dbReference type="Rhea" id="RHEA-COMP:13180"/>
        <dbReference type="Rhea" id="RHEA-COMP:18657"/>
        <dbReference type="ChEBI" id="CHEBI:15378"/>
        <dbReference type="ChEBI" id="CHEBI:136412"/>
        <dbReference type="ChEBI" id="CHEBI:195194"/>
        <dbReference type="ChEBI" id="CHEBI:195195"/>
    </reaction>
</comment>
<dbReference type="InterPro" id="IPR002054">
    <property type="entry name" value="DNA-dir_DNA_pol_X"/>
</dbReference>
<dbReference type="InterPro" id="IPR036420">
    <property type="entry name" value="BRCT_dom_sf"/>
</dbReference>
<feature type="domain" description="NAD-dependent DNA ligase N-terminal" evidence="31">
    <location>
        <begin position="533"/>
        <end position="923"/>
    </location>
</feature>
<protein>
    <recommendedName>
        <fullName evidence="8">DNA polymerase beta</fullName>
        <ecNumber evidence="4">2.7.7.7</ecNumber>
        <ecNumber evidence="5">4.2.99.18</ecNumber>
        <ecNumber evidence="6">6.5.1.2</ecNumber>
    </recommendedName>
    <alternativeName>
        <fullName evidence="23">5'-deoxyribose-phosphate lyase</fullName>
    </alternativeName>
    <alternativeName>
        <fullName evidence="24">AP lyase</fullName>
    </alternativeName>
    <alternativeName>
        <fullName evidence="7">DNA polymerase lambda</fullName>
    </alternativeName>
</protein>
<comment type="catalytic activity">
    <reaction evidence="28">
        <text>DNA(n) + a 2'-deoxyribonucleoside 5'-triphosphate = DNA(n+1) + diphosphate</text>
        <dbReference type="Rhea" id="RHEA:22508"/>
        <dbReference type="Rhea" id="RHEA-COMP:17339"/>
        <dbReference type="Rhea" id="RHEA-COMP:17340"/>
        <dbReference type="ChEBI" id="CHEBI:33019"/>
        <dbReference type="ChEBI" id="CHEBI:61560"/>
        <dbReference type="ChEBI" id="CHEBI:173112"/>
        <dbReference type="EC" id="2.7.7.7"/>
    </reaction>
</comment>
<dbReference type="Gene3D" id="1.10.150.20">
    <property type="entry name" value="5' to 3' exonuclease, C-terminal subdomain"/>
    <property type="match status" value="1"/>
</dbReference>
<keyword evidence="13" id="KW-0548">Nucleotidyltransferase</keyword>
<evidence type="ECO:0000256" key="21">
    <source>
        <dbReference type="ARBA" id="ARBA00023239"/>
    </source>
</evidence>
<evidence type="ECO:0000256" key="26">
    <source>
        <dbReference type="ARBA" id="ARBA00044678"/>
    </source>
</evidence>
<dbReference type="PRINTS" id="PR00870">
    <property type="entry name" value="DNAPOLXBETA"/>
</dbReference>
<dbReference type="Gene3D" id="2.40.50.140">
    <property type="entry name" value="Nucleic acid-binding proteins"/>
    <property type="match status" value="1"/>
</dbReference>
<dbReference type="EC" id="2.7.7.7" evidence="4"/>
<dbReference type="PANTHER" id="PTHR11276:SF28">
    <property type="entry name" value="DNA POLYMERASE LAMBDA"/>
    <property type="match status" value="1"/>
</dbReference>
<keyword evidence="9" id="KW-0488">Methylation</keyword>
<comment type="cofactor">
    <cofactor evidence="1">
        <name>Mn(2+)</name>
        <dbReference type="ChEBI" id="CHEBI:29035"/>
    </cofactor>
</comment>
<evidence type="ECO:0000256" key="2">
    <source>
        <dbReference type="ARBA" id="ARBA00001946"/>
    </source>
</evidence>
<dbReference type="Gene3D" id="3.30.470.30">
    <property type="entry name" value="DNA ligase/mRNA capping enzyme"/>
    <property type="match status" value="1"/>
</dbReference>
<reference evidence="32" key="1">
    <citation type="journal article" date="2020" name="Nature">
        <title>Giant virus diversity and host interactions through global metagenomics.</title>
        <authorList>
            <person name="Schulz F."/>
            <person name="Roux S."/>
            <person name="Paez-Espino D."/>
            <person name="Jungbluth S."/>
            <person name="Walsh D.A."/>
            <person name="Denef V.J."/>
            <person name="McMahon K.D."/>
            <person name="Konstantinidis K.T."/>
            <person name="Eloe-Fadrosh E.A."/>
            <person name="Kyrpides N.C."/>
            <person name="Woyke T."/>
        </authorList>
    </citation>
    <scope>NUCLEOTIDE SEQUENCE</scope>
    <source>
        <strain evidence="32">GVMAG-M-3300023184-165</strain>
    </source>
</reference>
<dbReference type="Pfam" id="PF14791">
    <property type="entry name" value="DNA_pol_B_thumb"/>
    <property type="match status" value="1"/>
</dbReference>
<keyword evidence="16" id="KW-0832">Ubl conjugation</keyword>
<dbReference type="EMBL" id="MN740005">
    <property type="protein sequence ID" value="QHT82991.1"/>
    <property type="molecule type" value="Genomic_DNA"/>
</dbReference>
<dbReference type="SUPFAM" id="SSF81585">
    <property type="entry name" value="PsbU/PolX domain-like"/>
    <property type="match status" value="1"/>
</dbReference>
<dbReference type="Pfam" id="PF00533">
    <property type="entry name" value="BRCT"/>
    <property type="match status" value="1"/>
</dbReference>
<evidence type="ECO:0000256" key="18">
    <source>
        <dbReference type="ARBA" id="ARBA00023027"/>
    </source>
</evidence>
<dbReference type="GO" id="GO:0000166">
    <property type="term" value="F:nucleotide binding"/>
    <property type="evidence" value="ECO:0007669"/>
    <property type="project" value="InterPro"/>
</dbReference>
<feature type="domain" description="Helix-hairpin-helix DNA-binding motif class 1" evidence="29">
    <location>
        <begin position="165"/>
        <end position="184"/>
    </location>
</feature>
<dbReference type="PANTHER" id="PTHR11276">
    <property type="entry name" value="DNA POLYMERASE TYPE-X FAMILY MEMBER"/>
    <property type="match status" value="1"/>
</dbReference>
<evidence type="ECO:0000256" key="13">
    <source>
        <dbReference type="ARBA" id="ARBA00022695"/>
    </source>
</evidence>
<evidence type="ECO:0000256" key="20">
    <source>
        <dbReference type="ARBA" id="ARBA00023204"/>
    </source>
</evidence>
<feature type="domain" description="Helix-hairpin-helix DNA-binding motif class 1" evidence="29">
    <location>
        <begin position="951"/>
        <end position="970"/>
    </location>
</feature>
<dbReference type="InterPro" id="IPR010996">
    <property type="entry name" value="HHH_MUS81"/>
</dbReference>
<keyword evidence="11" id="KW-0237">DNA synthesis</keyword>
<dbReference type="FunFam" id="3.30.210.10:FF:000002">
    <property type="entry name" value="DNA polymerase"/>
    <property type="match status" value="1"/>
</dbReference>
<keyword evidence="18" id="KW-0520">NAD</keyword>
<evidence type="ECO:0000259" key="31">
    <source>
        <dbReference type="SMART" id="SM00532"/>
    </source>
</evidence>
<evidence type="ECO:0000313" key="32">
    <source>
        <dbReference type="EMBL" id="QHT82991.1"/>
    </source>
</evidence>
<dbReference type="GO" id="GO:0003911">
    <property type="term" value="F:DNA ligase (NAD+) activity"/>
    <property type="evidence" value="ECO:0007669"/>
    <property type="project" value="UniProtKB-EC"/>
</dbReference>
<evidence type="ECO:0000259" key="30">
    <source>
        <dbReference type="SMART" id="SM00483"/>
    </source>
</evidence>
<dbReference type="GO" id="GO:0005634">
    <property type="term" value="C:nucleus"/>
    <property type="evidence" value="ECO:0007669"/>
    <property type="project" value="TreeGrafter"/>
</dbReference>
<dbReference type="Pfam" id="PF01653">
    <property type="entry name" value="DNA_ligase_aden"/>
    <property type="match status" value="1"/>
</dbReference>
<dbReference type="Pfam" id="PF03120">
    <property type="entry name" value="OB_DNA_ligase"/>
    <property type="match status" value="1"/>
</dbReference>
<dbReference type="InterPro" id="IPR018944">
    <property type="entry name" value="DNA_pol_lambd_fingers_domain"/>
</dbReference>
<dbReference type="InterPro" id="IPR037160">
    <property type="entry name" value="DNA_Pol_thumb_sf"/>
</dbReference>
<dbReference type="InterPro" id="IPR028207">
    <property type="entry name" value="DNA_pol_B_palm_palm"/>
</dbReference>
<dbReference type="Pfam" id="PF14792">
    <property type="entry name" value="DNA_pol_B_palm"/>
    <property type="match status" value="1"/>
</dbReference>
<evidence type="ECO:0000259" key="29">
    <source>
        <dbReference type="SMART" id="SM00278"/>
    </source>
</evidence>
<evidence type="ECO:0000256" key="10">
    <source>
        <dbReference type="ARBA" id="ARBA00022598"/>
    </source>
</evidence>
<dbReference type="InterPro" id="IPR022312">
    <property type="entry name" value="DNA_pol_X"/>
</dbReference>
<evidence type="ECO:0000256" key="28">
    <source>
        <dbReference type="ARBA" id="ARBA00049244"/>
    </source>
</evidence>
<dbReference type="AlphaFoldDB" id="A0A6C0HQM4"/>
<evidence type="ECO:0000256" key="22">
    <source>
        <dbReference type="ARBA" id="ARBA00034005"/>
    </source>
</evidence>
<dbReference type="CDD" id="cd00141">
    <property type="entry name" value="NT_POLXc"/>
    <property type="match status" value="1"/>
</dbReference>
<feature type="domain" description="DNA-directed DNA polymerase X" evidence="30">
    <location>
        <begin position="119"/>
        <end position="436"/>
    </location>
</feature>
<dbReference type="InterPro" id="IPR001357">
    <property type="entry name" value="BRCT_dom"/>
</dbReference>
<evidence type="ECO:0000256" key="16">
    <source>
        <dbReference type="ARBA" id="ARBA00022843"/>
    </source>
</evidence>
<evidence type="ECO:0000256" key="11">
    <source>
        <dbReference type="ARBA" id="ARBA00022634"/>
    </source>
</evidence>
<comment type="subcellular location">
    <subcellularLocation>
        <location evidence="3">Cytoplasm</location>
    </subcellularLocation>
</comment>
<dbReference type="Pfam" id="PF10391">
    <property type="entry name" value="DNA_pol_lambd_f"/>
    <property type="match status" value="1"/>
</dbReference>
<evidence type="ECO:0000256" key="12">
    <source>
        <dbReference type="ARBA" id="ARBA00022679"/>
    </source>
</evidence>
<dbReference type="GO" id="GO:0003677">
    <property type="term" value="F:DNA binding"/>
    <property type="evidence" value="ECO:0007669"/>
    <property type="project" value="InterPro"/>
</dbReference>
<feature type="domain" description="Helix-hairpin-helix DNA-binding motif class 1" evidence="29">
    <location>
        <begin position="1021"/>
        <end position="1040"/>
    </location>
</feature>
<dbReference type="GO" id="GO:0005737">
    <property type="term" value="C:cytoplasm"/>
    <property type="evidence" value="ECO:0007669"/>
    <property type="project" value="UniProtKB-SubCell"/>
</dbReference>
<dbReference type="SUPFAM" id="SSF56091">
    <property type="entry name" value="DNA ligase/mRNA capping enzyme, catalytic domain"/>
    <property type="match status" value="1"/>
</dbReference>
<keyword evidence="10" id="KW-0436">Ligase</keyword>
<evidence type="ECO:0000256" key="25">
    <source>
        <dbReference type="ARBA" id="ARBA00044632"/>
    </source>
</evidence>
<evidence type="ECO:0000256" key="8">
    <source>
        <dbReference type="ARBA" id="ARBA00020020"/>
    </source>
</evidence>
<dbReference type="SMART" id="SM00278">
    <property type="entry name" value="HhH1"/>
    <property type="match status" value="4"/>
</dbReference>
<evidence type="ECO:0000256" key="23">
    <source>
        <dbReference type="ARBA" id="ARBA00035717"/>
    </source>
</evidence>
<keyword evidence="15" id="KW-0227">DNA damage</keyword>
<evidence type="ECO:0000256" key="9">
    <source>
        <dbReference type="ARBA" id="ARBA00022481"/>
    </source>
</evidence>
<keyword evidence="20" id="KW-0234">DNA repair</keyword>
<proteinExistence type="predicted"/>
<dbReference type="EC" id="4.2.99.18" evidence="5"/>
<dbReference type="InterPro" id="IPR013839">
    <property type="entry name" value="DNAligase_adenylation"/>
</dbReference>
<evidence type="ECO:0000256" key="27">
    <source>
        <dbReference type="ARBA" id="ARBA00045548"/>
    </source>
</evidence>
<comment type="cofactor">
    <cofactor evidence="2">
        <name>Mg(2+)</name>
        <dbReference type="ChEBI" id="CHEBI:18420"/>
    </cofactor>
</comment>
<dbReference type="InterPro" id="IPR043519">
    <property type="entry name" value="NT_sf"/>
</dbReference>
<dbReference type="GO" id="GO:0006303">
    <property type="term" value="P:double-strand break repair via nonhomologous end joining"/>
    <property type="evidence" value="ECO:0007669"/>
    <property type="project" value="TreeGrafter"/>
</dbReference>
<name>A0A6C0HQM4_9ZZZZ</name>
<dbReference type="SUPFAM" id="SSF81301">
    <property type="entry name" value="Nucleotidyltransferase"/>
    <property type="match status" value="1"/>
</dbReference>
<evidence type="ECO:0000256" key="17">
    <source>
        <dbReference type="ARBA" id="ARBA00022932"/>
    </source>
</evidence>
<dbReference type="SUPFAM" id="SSF47802">
    <property type="entry name" value="DNA polymerase beta, N-terminal domain-like"/>
    <property type="match status" value="1"/>
</dbReference>
<comment type="catalytic activity">
    <reaction evidence="25">
        <text>2'-deoxyribonucleotide-(2'-deoxyribose 5'-phosphate)-2'-deoxyribonucleotide-DNA = a 3'-end 2'-deoxyribonucleotide-(2,3-dehydro-2,3-deoxyribose 5'-phosphate)-DNA + a 5'-end 5'-phospho-2'-deoxyribonucleoside-DNA + H(+)</text>
        <dbReference type="Rhea" id="RHEA:66592"/>
        <dbReference type="Rhea" id="RHEA-COMP:13180"/>
        <dbReference type="Rhea" id="RHEA-COMP:16897"/>
        <dbReference type="Rhea" id="RHEA-COMP:17067"/>
        <dbReference type="ChEBI" id="CHEBI:15378"/>
        <dbReference type="ChEBI" id="CHEBI:136412"/>
        <dbReference type="ChEBI" id="CHEBI:157695"/>
        <dbReference type="ChEBI" id="CHEBI:167181"/>
        <dbReference type="EC" id="4.2.99.18"/>
    </reaction>
</comment>
<organism evidence="32">
    <name type="scientific">viral metagenome</name>
    <dbReference type="NCBI Taxonomy" id="1070528"/>
    <lineage>
        <taxon>unclassified sequences</taxon>
        <taxon>metagenomes</taxon>
        <taxon>organismal metagenomes</taxon>
    </lineage>
</organism>
<dbReference type="InterPro" id="IPR002008">
    <property type="entry name" value="DNA_pol_X_beta-like"/>
</dbReference>
<dbReference type="SMART" id="SM00483">
    <property type="entry name" value="POLXc"/>
    <property type="match status" value="1"/>
</dbReference>
<evidence type="ECO:0000256" key="14">
    <source>
        <dbReference type="ARBA" id="ARBA00022705"/>
    </source>
</evidence>
<dbReference type="Gene3D" id="3.30.460.10">
    <property type="entry name" value="Beta Polymerase, domain 2"/>
    <property type="match status" value="1"/>
</dbReference>
<dbReference type="Gene3D" id="3.40.50.10190">
    <property type="entry name" value="BRCT domain"/>
    <property type="match status" value="1"/>
</dbReference>
<evidence type="ECO:0000256" key="19">
    <source>
        <dbReference type="ARBA" id="ARBA00023053"/>
    </source>
</evidence>
<dbReference type="Gene3D" id="3.30.210.10">
    <property type="entry name" value="DNA polymerase, thumb domain"/>
    <property type="match status" value="1"/>
</dbReference>
<dbReference type="InterPro" id="IPR004150">
    <property type="entry name" value="NAD_DNA_ligase_OB"/>
</dbReference>
<dbReference type="SUPFAM" id="SSF52113">
    <property type="entry name" value="BRCT domain"/>
    <property type="match status" value="1"/>
</dbReference>
<keyword evidence="21" id="KW-0456">Lyase</keyword>
<evidence type="ECO:0000256" key="6">
    <source>
        <dbReference type="ARBA" id="ARBA00012722"/>
    </source>
</evidence>
<comment type="catalytic activity">
    <reaction evidence="22">
        <text>NAD(+) + (deoxyribonucleotide)n-3'-hydroxyl + 5'-phospho-(deoxyribonucleotide)m = (deoxyribonucleotide)n+m + AMP + beta-nicotinamide D-nucleotide.</text>
        <dbReference type="EC" id="6.5.1.2"/>
    </reaction>
</comment>
<evidence type="ECO:0000256" key="15">
    <source>
        <dbReference type="ARBA" id="ARBA00022763"/>
    </source>
</evidence>
<feature type="domain" description="Helix-hairpin-helix DNA-binding motif class 1" evidence="29">
    <location>
        <begin position="202"/>
        <end position="221"/>
    </location>
</feature>
<keyword evidence="17" id="KW-0239">DNA-directed DNA polymerase</keyword>
<dbReference type="InterPro" id="IPR027421">
    <property type="entry name" value="DNA_pol_lamdba_lyase_dom_sf"/>
</dbReference>
<comment type="function">
    <text evidence="27">Repair polymerase that plays a key role in base-excision repair. During this process, the damaged base is excised by specific DNA glycosylases, the DNA backbone is nicked at the abasic site by an apurinic/apyrimidic (AP) endonuclease, and POLB removes 5'-deoxyribose-phosphate from the preincised AP site acting as a 5'-deoxyribose-phosphate lyase (5'-dRP lyase); through its DNA polymerase activity, it adds one nucleotide to the 3' end of the arising single-nucleotide gap. Conducts 'gap-filling' DNA synthesis in a stepwise distributive fashion rather than in a processive fashion as for other DNA polymerases. It is also able to cleave sugar-phosphate bonds 3' to an intact AP site, acting as an AP lyase.</text>
</comment>
<dbReference type="PRINTS" id="PR00869">
    <property type="entry name" value="DNAPOLX"/>
</dbReference>
<dbReference type="InterPro" id="IPR010995">
    <property type="entry name" value="DNA_repair_Rad51/TF_NusA_a-hlx"/>
</dbReference>
<dbReference type="GO" id="GO:0006260">
    <property type="term" value="P:DNA replication"/>
    <property type="evidence" value="ECO:0007669"/>
    <property type="project" value="UniProtKB-KW"/>
</dbReference>